<dbReference type="AlphaFoldDB" id="Q1YJT8"/>
<comment type="caution">
    <text evidence="1">The sequence shown here is derived from an EMBL/GenBank/DDBJ whole genome shotgun (WGS) entry which is preliminary data.</text>
</comment>
<reference evidence="1 2" key="1">
    <citation type="journal article" date="2008" name="Appl. Environ. Microbiol.">
        <title>Genomic insights into Mn(II) oxidation by the marine alphaproteobacterium Aurantimonas sp. strain SI85-9A1.</title>
        <authorList>
            <person name="Dick G.J."/>
            <person name="Podell S."/>
            <person name="Johnson H.A."/>
            <person name="Rivera-Espinoza Y."/>
            <person name="Bernier-Latmani R."/>
            <person name="McCarthy J.K."/>
            <person name="Torpey J.W."/>
            <person name="Clement B.G."/>
            <person name="Gaasterland T."/>
            <person name="Tebo B.M."/>
        </authorList>
    </citation>
    <scope>NUCLEOTIDE SEQUENCE [LARGE SCALE GENOMIC DNA]</scope>
    <source>
        <strain evidence="1 2">SI85-9A1</strain>
    </source>
</reference>
<organism evidence="1 2">
    <name type="scientific">Aurantimonas manganoxydans (strain ATCC BAA-1229 / DSM 21871 / SI85-9A1)</name>
    <dbReference type="NCBI Taxonomy" id="287752"/>
    <lineage>
        <taxon>Bacteria</taxon>
        <taxon>Pseudomonadati</taxon>
        <taxon>Pseudomonadota</taxon>
        <taxon>Alphaproteobacteria</taxon>
        <taxon>Hyphomicrobiales</taxon>
        <taxon>Aurantimonadaceae</taxon>
        <taxon>Aurantimonas</taxon>
    </lineage>
</organism>
<dbReference type="Proteomes" id="UP000000321">
    <property type="component" value="Unassembled WGS sequence"/>
</dbReference>
<dbReference type="HOGENOM" id="CLU_2317153_0_0_5"/>
<keyword evidence="2" id="KW-1185">Reference proteome</keyword>
<evidence type="ECO:0000313" key="1">
    <source>
        <dbReference type="EMBL" id="EAS50785.1"/>
    </source>
</evidence>
<name>Q1YJT8_AURMS</name>
<proteinExistence type="predicted"/>
<accession>Q1YJT8</accession>
<dbReference type="EMBL" id="AAPJ01000002">
    <property type="protein sequence ID" value="EAS50785.1"/>
    <property type="molecule type" value="Genomic_DNA"/>
</dbReference>
<gene>
    <name evidence="1" type="ORF">SI859A1_00910</name>
</gene>
<evidence type="ECO:0000313" key="2">
    <source>
        <dbReference type="Proteomes" id="UP000000321"/>
    </source>
</evidence>
<protein>
    <submittedName>
        <fullName evidence="1">Uncharacterized protein</fullName>
    </submittedName>
</protein>
<sequence length="99" mass="10780">MTRKQGSLSVVSGGESCMIARSLDIQISGNVAMAENRGGAKGRVDGRESILLYLDPDLKLALKKAALDRRCHVYEIVEELVREHLQMPKSQDVPGSTNA</sequence>
<dbReference type="BioCyc" id="AURANTIMONAS:SI859A1_00910-MONOMER"/>